<feature type="signal peptide" evidence="1">
    <location>
        <begin position="1"/>
        <end position="22"/>
    </location>
</feature>
<name>A0AAD3ZVU4_PHODD</name>
<dbReference type="RefSeq" id="WP_106341097.1">
    <property type="nucleotide sequence ID" value="NZ_JABXOQ010000023.1"/>
</dbReference>
<comment type="caution">
    <text evidence="2">The sequence shown here is derived from an EMBL/GenBank/DDBJ whole genome shotgun (WGS) entry which is preliminary data.</text>
</comment>
<protein>
    <submittedName>
        <fullName evidence="2">Uncharacterized protein</fullName>
    </submittedName>
</protein>
<feature type="chain" id="PRO_5041973596" evidence="1">
    <location>
        <begin position="23"/>
        <end position="464"/>
    </location>
</feature>
<dbReference type="EMBL" id="VZUQ01000045">
    <property type="protein sequence ID" value="KAB1182246.1"/>
    <property type="molecule type" value="Genomic_DNA"/>
</dbReference>
<organism evidence="2 3">
    <name type="scientific">Photobacterium damselae subsp. damselae</name>
    <name type="common">Listonella damsela</name>
    <dbReference type="NCBI Taxonomy" id="85581"/>
    <lineage>
        <taxon>Bacteria</taxon>
        <taxon>Pseudomonadati</taxon>
        <taxon>Pseudomonadota</taxon>
        <taxon>Gammaproteobacteria</taxon>
        <taxon>Vibrionales</taxon>
        <taxon>Vibrionaceae</taxon>
        <taxon>Photobacterium</taxon>
    </lineage>
</organism>
<sequence>MKKTLLTVACAFALGLSANASADKVELKGFYPLSEHDSAINGYEFAKKNAINNLSEKLADRGDMFSINMTRKQRIFLLSVSPTVNKSNITQHLYKPCAESQFGCVYVNVEAWYDPNVIKQQISAKAMSESLKGKIKRLIEKESLKLGSGNANSLSEQEKARIYQNLITLIEAQEISGGHSFDVGTEYKNNAPTADEKRQKARDNLLKQYDEASKAGVLFQALQKKLSLEQTKGLQKIQVTALNAAKPNYRIEGLSVAHISDDFLFLKIRTAKRSVYFDWNDAFFNLIEKTTGIKVHELYEEKLNSYSSKVDISGGFEGHEDPWFNSINRPRYVIHGYKAGQNLNSYKLPLVDQWDVRVTPVTGIVLVQDFYYGSQTQPFHTQPLNGDIVGYLQKDGLNHNYKGVTSRTFGRMFEELANYNNEYYLRVTKPKGFNESDIKSITVKQRVVTFNPPEFDPYRNRWIK</sequence>
<gene>
    <name evidence="2" type="ORF">F6450_07190</name>
</gene>
<proteinExistence type="predicted"/>
<dbReference type="Proteomes" id="UP000480943">
    <property type="component" value="Unassembled WGS sequence"/>
</dbReference>
<keyword evidence="1" id="KW-0732">Signal</keyword>
<evidence type="ECO:0000256" key="1">
    <source>
        <dbReference type="SAM" id="SignalP"/>
    </source>
</evidence>
<reference evidence="2 3" key="1">
    <citation type="submission" date="2019-09" db="EMBL/GenBank/DDBJ databases">
        <title>Photobacterium damselae subsp. damselae CDC-2227-81, a human clinical isolate.</title>
        <authorList>
            <person name="Osorio C.R."/>
        </authorList>
    </citation>
    <scope>NUCLEOTIDE SEQUENCE [LARGE SCALE GENOMIC DNA]</scope>
    <source>
        <strain evidence="2 3">CDC-2227-81</strain>
    </source>
</reference>
<dbReference type="AlphaFoldDB" id="A0AAD3ZVU4"/>
<accession>A0AAD3ZVU4</accession>
<evidence type="ECO:0000313" key="3">
    <source>
        <dbReference type="Proteomes" id="UP000480943"/>
    </source>
</evidence>
<evidence type="ECO:0000313" key="2">
    <source>
        <dbReference type="EMBL" id="KAB1182246.1"/>
    </source>
</evidence>